<dbReference type="Proteomes" id="UP000271624">
    <property type="component" value="Unassembled WGS sequence"/>
</dbReference>
<comment type="caution">
    <text evidence="1">The sequence shown here is derived from an EMBL/GenBank/DDBJ whole genome shotgun (WGS) entry which is preliminary data.</text>
</comment>
<keyword evidence="2" id="KW-1185">Reference proteome</keyword>
<proteinExistence type="predicted"/>
<organism evidence="1 2">
    <name type="scientific">Dulcicalothrix desertica PCC 7102</name>
    <dbReference type="NCBI Taxonomy" id="232991"/>
    <lineage>
        <taxon>Bacteria</taxon>
        <taxon>Bacillati</taxon>
        <taxon>Cyanobacteriota</taxon>
        <taxon>Cyanophyceae</taxon>
        <taxon>Nostocales</taxon>
        <taxon>Calotrichaceae</taxon>
        <taxon>Dulcicalothrix</taxon>
    </lineage>
</organism>
<reference evidence="1" key="1">
    <citation type="submission" date="2018-12" db="EMBL/GenBank/DDBJ databases">
        <authorList>
            <person name="Will S."/>
            <person name="Neumann-Schaal M."/>
            <person name="Henke P."/>
        </authorList>
    </citation>
    <scope>NUCLEOTIDE SEQUENCE</scope>
    <source>
        <strain evidence="1">PCC 7102</strain>
    </source>
</reference>
<accession>A0A433V3V2</accession>
<sequence>MSTFNFKPLLDVAPNEFGKKLKGDGTPKLDQSNWSSSPKILLWVTNVTLYDAVTCEVL</sequence>
<name>A0A433V3V2_9CYAN</name>
<evidence type="ECO:0000313" key="2">
    <source>
        <dbReference type="Proteomes" id="UP000271624"/>
    </source>
</evidence>
<reference evidence="1" key="2">
    <citation type="journal article" date="2019" name="Genome Biol. Evol.">
        <title>Day and night: Metabolic profiles and evolutionary relationships of six axenic non-marine cyanobacteria.</title>
        <authorList>
            <person name="Will S.E."/>
            <person name="Henke P."/>
            <person name="Boedeker C."/>
            <person name="Huang S."/>
            <person name="Brinkmann H."/>
            <person name="Rohde M."/>
            <person name="Jarek M."/>
            <person name="Friedl T."/>
            <person name="Seufert S."/>
            <person name="Schumacher M."/>
            <person name="Overmann J."/>
            <person name="Neumann-Schaal M."/>
            <person name="Petersen J."/>
        </authorList>
    </citation>
    <scope>NUCLEOTIDE SEQUENCE [LARGE SCALE GENOMIC DNA]</scope>
    <source>
        <strain evidence="1">PCC 7102</strain>
    </source>
</reference>
<evidence type="ECO:0000313" key="1">
    <source>
        <dbReference type="EMBL" id="RUT00782.1"/>
    </source>
</evidence>
<dbReference type="EMBL" id="RSCL01000022">
    <property type="protein sequence ID" value="RUT00782.1"/>
    <property type="molecule type" value="Genomic_DNA"/>
</dbReference>
<gene>
    <name evidence="1" type="ORF">DSM106972_071910</name>
</gene>
<dbReference type="AlphaFoldDB" id="A0A433V3V2"/>
<protein>
    <submittedName>
        <fullName evidence="1">Uncharacterized protein</fullName>
    </submittedName>
</protein>
<dbReference type="RefSeq" id="WP_158632938.1">
    <property type="nucleotide sequence ID" value="NZ_RSCL01000022.1"/>
</dbReference>